<protein>
    <submittedName>
        <fullName evidence="4">Adenylyltransferase</fullName>
    </submittedName>
</protein>
<organism evidence="4 5">
    <name type="scientific">Desulfosarcina ovata subsp. ovata</name>
    <dbReference type="NCBI Taxonomy" id="2752305"/>
    <lineage>
        <taxon>Bacteria</taxon>
        <taxon>Pseudomonadati</taxon>
        <taxon>Thermodesulfobacteriota</taxon>
        <taxon>Desulfobacteria</taxon>
        <taxon>Desulfobacterales</taxon>
        <taxon>Desulfosarcinaceae</taxon>
        <taxon>Desulfosarcina</taxon>
    </lineage>
</organism>
<dbReference type="InterPro" id="IPR000594">
    <property type="entry name" value="ThiF_NAD_FAD-bd"/>
</dbReference>
<dbReference type="Pfam" id="PF00899">
    <property type="entry name" value="ThiF"/>
    <property type="match status" value="1"/>
</dbReference>
<feature type="domain" description="THIF-type NAD/FAD binding fold" evidence="3">
    <location>
        <begin position="10"/>
        <end position="241"/>
    </location>
</feature>
<dbReference type="GO" id="GO:0008146">
    <property type="term" value="F:sulfotransferase activity"/>
    <property type="evidence" value="ECO:0007669"/>
    <property type="project" value="TreeGrafter"/>
</dbReference>
<evidence type="ECO:0000313" key="4">
    <source>
        <dbReference type="EMBL" id="BBO93431.1"/>
    </source>
</evidence>
<dbReference type="Proteomes" id="UP000422108">
    <property type="component" value="Chromosome"/>
</dbReference>
<name>A0A5K8AL50_9BACT</name>
<proteinExistence type="inferred from homology"/>
<dbReference type="RefSeq" id="WP_155314014.1">
    <property type="nucleotide sequence ID" value="NZ_AP021879.1"/>
</dbReference>
<dbReference type="GO" id="GO:0008641">
    <property type="term" value="F:ubiquitin-like modifier activating enzyme activity"/>
    <property type="evidence" value="ECO:0007669"/>
    <property type="project" value="InterPro"/>
</dbReference>
<keyword evidence="2" id="KW-1133">Transmembrane helix</keyword>
<dbReference type="GO" id="GO:0005829">
    <property type="term" value="C:cytosol"/>
    <property type="evidence" value="ECO:0007669"/>
    <property type="project" value="TreeGrafter"/>
</dbReference>
<evidence type="ECO:0000259" key="3">
    <source>
        <dbReference type="Pfam" id="PF00899"/>
    </source>
</evidence>
<dbReference type="InterPro" id="IPR045886">
    <property type="entry name" value="ThiF/MoeB/HesA"/>
</dbReference>
<dbReference type="CDD" id="cd00757">
    <property type="entry name" value="ThiF_MoeB_HesA_family"/>
    <property type="match status" value="1"/>
</dbReference>
<accession>A0A5K8AL50</accession>
<dbReference type="EMBL" id="AP021879">
    <property type="protein sequence ID" value="BBO93431.1"/>
    <property type="molecule type" value="Genomic_DNA"/>
</dbReference>
<keyword evidence="2" id="KW-0812">Transmembrane</keyword>
<dbReference type="SUPFAM" id="SSF69572">
    <property type="entry name" value="Activating enzymes of the ubiquitin-like proteins"/>
    <property type="match status" value="1"/>
</dbReference>
<dbReference type="PANTHER" id="PTHR10953">
    <property type="entry name" value="UBIQUITIN-ACTIVATING ENZYME E1"/>
    <property type="match status" value="1"/>
</dbReference>
<dbReference type="GO" id="GO:0016779">
    <property type="term" value="F:nucleotidyltransferase activity"/>
    <property type="evidence" value="ECO:0007669"/>
    <property type="project" value="UniProtKB-KW"/>
</dbReference>
<evidence type="ECO:0000313" key="5">
    <source>
        <dbReference type="Proteomes" id="UP000422108"/>
    </source>
</evidence>
<dbReference type="AlphaFoldDB" id="A0A5K8AL50"/>
<keyword evidence="5" id="KW-1185">Reference proteome</keyword>
<sequence>MHASDAEKRFSRQTLLPEVGRQGQERLARAAVFLVGAGGLASAAAYYLVAAGVGTIGIADSDRVEISNLNRQILHDASRIGMTKVASARQCLETFHPGVTVNTIAQRLTSTQALTTVFADYDLIIDCTDNFAARYRINAAAMKSGTPWIYGAASGFEGQVMTIVPGKGPCYRCLYPSSPGDTDRVVPVMGVAPGIVGMVQAAEAIKQILGTGTLLLGRMLFVDLLDMNFSELNISRNPNCPDCGH</sequence>
<dbReference type="InterPro" id="IPR035985">
    <property type="entry name" value="Ubiquitin-activating_enz"/>
</dbReference>
<gene>
    <name evidence="4" type="ORF">DSCOOX_66110</name>
</gene>
<comment type="similarity">
    <text evidence="1">Belongs to the HesA/MoeB/ThiF family.</text>
</comment>
<dbReference type="Gene3D" id="3.40.50.720">
    <property type="entry name" value="NAD(P)-binding Rossmann-like Domain"/>
    <property type="match status" value="1"/>
</dbReference>
<feature type="transmembrane region" description="Helical" evidence="2">
    <location>
        <begin position="30"/>
        <end position="49"/>
    </location>
</feature>
<evidence type="ECO:0000256" key="1">
    <source>
        <dbReference type="ARBA" id="ARBA00009919"/>
    </source>
</evidence>
<keyword evidence="4" id="KW-0808">Transferase</keyword>
<dbReference type="GO" id="GO:0004792">
    <property type="term" value="F:thiosulfate-cyanide sulfurtransferase activity"/>
    <property type="evidence" value="ECO:0007669"/>
    <property type="project" value="TreeGrafter"/>
</dbReference>
<keyword evidence="4" id="KW-0548">Nucleotidyltransferase</keyword>
<evidence type="ECO:0000256" key="2">
    <source>
        <dbReference type="SAM" id="Phobius"/>
    </source>
</evidence>
<reference evidence="4 5" key="1">
    <citation type="submission" date="2019-11" db="EMBL/GenBank/DDBJ databases">
        <title>Comparative genomics of hydrocarbon-degrading Desulfosarcina strains.</title>
        <authorList>
            <person name="Watanabe M."/>
            <person name="Kojima H."/>
            <person name="Fukui M."/>
        </authorList>
    </citation>
    <scope>NUCLEOTIDE SEQUENCE [LARGE SCALE GENOMIC DNA]</scope>
    <source>
        <strain evidence="5">oXyS1</strain>
    </source>
</reference>
<dbReference type="FunFam" id="3.40.50.720:FF:000080">
    <property type="entry name" value="Thiazole biosynthesis adenylyltransferase ThiF"/>
    <property type="match status" value="1"/>
</dbReference>
<dbReference type="PANTHER" id="PTHR10953:SF102">
    <property type="entry name" value="ADENYLYLTRANSFERASE AND SULFURTRANSFERASE MOCS3"/>
    <property type="match status" value="1"/>
</dbReference>
<keyword evidence="2" id="KW-0472">Membrane</keyword>